<protein>
    <submittedName>
        <fullName evidence="2">Uncharacterized protein</fullName>
    </submittedName>
</protein>
<accession>A0A166DCT2</accession>
<feature type="region of interest" description="Disordered" evidence="1">
    <location>
        <begin position="93"/>
        <end position="137"/>
    </location>
</feature>
<reference evidence="2 3" key="1">
    <citation type="journal article" date="2016" name="Mol. Biol. Evol.">
        <title>Comparative Genomics of Early-Diverging Mushroom-Forming Fungi Provides Insights into the Origins of Lignocellulose Decay Capabilities.</title>
        <authorList>
            <person name="Nagy L.G."/>
            <person name="Riley R."/>
            <person name="Tritt A."/>
            <person name="Adam C."/>
            <person name="Daum C."/>
            <person name="Floudas D."/>
            <person name="Sun H."/>
            <person name="Yadav J.S."/>
            <person name="Pangilinan J."/>
            <person name="Larsson K.H."/>
            <person name="Matsuura K."/>
            <person name="Barry K."/>
            <person name="Labutti K."/>
            <person name="Kuo R."/>
            <person name="Ohm R.A."/>
            <person name="Bhattacharya S.S."/>
            <person name="Shirouzu T."/>
            <person name="Yoshinaga Y."/>
            <person name="Martin F.M."/>
            <person name="Grigoriev I.V."/>
            <person name="Hibbett D.S."/>
        </authorList>
    </citation>
    <scope>NUCLEOTIDE SEQUENCE [LARGE SCALE GENOMIC DNA]</scope>
    <source>
        <strain evidence="2 3">HHB10207 ss-3</strain>
    </source>
</reference>
<keyword evidence="3" id="KW-1185">Reference proteome</keyword>
<feature type="region of interest" description="Disordered" evidence="1">
    <location>
        <begin position="1"/>
        <end position="42"/>
    </location>
</feature>
<organism evidence="2 3">
    <name type="scientific">Sistotremastrum suecicum HHB10207 ss-3</name>
    <dbReference type="NCBI Taxonomy" id="1314776"/>
    <lineage>
        <taxon>Eukaryota</taxon>
        <taxon>Fungi</taxon>
        <taxon>Dikarya</taxon>
        <taxon>Basidiomycota</taxon>
        <taxon>Agaricomycotina</taxon>
        <taxon>Agaricomycetes</taxon>
        <taxon>Sistotremastrales</taxon>
        <taxon>Sistotremastraceae</taxon>
        <taxon>Sistotremastrum</taxon>
    </lineage>
</organism>
<dbReference type="EMBL" id="KV428064">
    <property type="protein sequence ID" value="KZT38376.1"/>
    <property type="molecule type" value="Genomic_DNA"/>
</dbReference>
<name>A0A166DCT2_9AGAM</name>
<evidence type="ECO:0000313" key="2">
    <source>
        <dbReference type="EMBL" id="KZT38376.1"/>
    </source>
</evidence>
<gene>
    <name evidence="2" type="ORF">SISSUDRAFT_756323</name>
</gene>
<evidence type="ECO:0000256" key="1">
    <source>
        <dbReference type="SAM" id="MobiDB-lite"/>
    </source>
</evidence>
<dbReference type="Proteomes" id="UP000076798">
    <property type="component" value="Unassembled WGS sequence"/>
</dbReference>
<sequence>MKQDQKNASPRLFKLTFRRGSQSFRPTSKRDTSQGMKKARNTWKSLRPHLRLLLSQVPLKDIRLYEERKRRRSSLKYVPDSIQIIVTSPTAPLRTYDDGSAYDGHSSQCHDEEGEVSDSDSLSGSDHPPGLQGSDFILPSLATSDSFEDDLQLAALYTSYSAAESMFDEFTPPSSPPTSLADDHDHTKPSPQSTPALEYRGVAEGQNNSYFLPSLPKTELDAVVLRIAESQDSVTQGSCDSAVFNASTEAVCQGPSELGLAPTTFEDTVLLPVYDPVQRTIILRNHGLSDSHGPTNKFGSKEVFSERSVLDPVPESDDQDVSVALDKQGSHLDCEPITLLEGNVSFHSAEVVMSGTFLGTIDMSISSANQSCIGDVSETEDEKPDVSEAKSDPCDENDVDQFCDADLVEERNVHSAKALNEDPLANELHPHNFSLGTAGNVLLVLGRRR</sequence>
<feature type="region of interest" description="Disordered" evidence="1">
    <location>
        <begin position="168"/>
        <end position="196"/>
    </location>
</feature>
<feature type="region of interest" description="Disordered" evidence="1">
    <location>
        <begin position="373"/>
        <end position="398"/>
    </location>
</feature>
<feature type="compositionally biased region" description="Basic and acidic residues" evidence="1">
    <location>
        <begin position="384"/>
        <end position="393"/>
    </location>
</feature>
<evidence type="ECO:0000313" key="3">
    <source>
        <dbReference type="Proteomes" id="UP000076798"/>
    </source>
</evidence>
<dbReference type="AlphaFoldDB" id="A0A166DCT2"/>
<proteinExistence type="predicted"/>